<sequence>MKDLKHFLNSFAKVNSHEYVVNEYTFDLVTNNSKEVFKEALDKYMKYKEQNQNFKELTNWRNEILSKYDEGYWLGKTPVTFDLQGLSPKEYLIESILEILQEQPYKVNSIEGFGTFLCSVCTEDYFFETTKGIYWLSFNVYD</sequence>
<comment type="caution">
    <text evidence="1">The sequence shown here is derived from an EMBL/GenBank/DDBJ whole genome shotgun (WGS) entry which is preliminary data.</text>
</comment>
<reference evidence="1 2" key="1">
    <citation type="submission" date="2017-11" db="EMBL/GenBank/DDBJ databases">
        <title>Bacterial isolate from king chilli rhizosphere.</title>
        <authorList>
            <person name="Takhelmayum P."/>
            <person name="Sarangthem I."/>
        </authorList>
    </citation>
    <scope>NUCLEOTIDE SEQUENCE [LARGE SCALE GENOMIC DNA]</scope>
    <source>
        <strain evidence="2">t26</strain>
    </source>
</reference>
<evidence type="ECO:0000313" key="2">
    <source>
        <dbReference type="Proteomes" id="UP000232101"/>
    </source>
</evidence>
<accession>A0A2M9Q9X5</accession>
<dbReference type="Proteomes" id="UP000232101">
    <property type="component" value="Unassembled WGS sequence"/>
</dbReference>
<name>A0A2M9Q9X5_9BACI</name>
<dbReference type="EMBL" id="PHQY01000322">
    <property type="protein sequence ID" value="PJO44883.1"/>
    <property type="molecule type" value="Genomic_DNA"/>
</dbReference>
<dbReference type="AlphaFoldDB" id="A0A2M9Q9X5"/>
<organism evidence="1 2">
    <name type="scientific">Lysinibacillus xylanilyticus</name>
    <dbReference type="NCBI Taxonomy" id="582475"/>
    <lineage>
        <taxon>Bacteria</taxon>
        <taxon>Bacillati</taxon>
        <taxon>Bacillota</taxon>
        <taxon>Bacilli</taxon>
        <taxon>Bacillales</taxon>
        <taxon>Bacillaceae</taxon>
        <taxon>Lysinibacillus</taxon>
    </lineage>
</organism>
<evidence type="ECO:0000313" key="1">
    <source>
        <dbReference type="EMBL" id="PJO44883.1"/>
    </source>
</evidence>
<proteinExistence type="predicted"/>
<gene>
    <name evidence="1" type="ORF">CWD94_04140</name>
</gene>
<dbReference type="RefSeq" id="WP_100542172.1">
    <property type="nucleotide sequence ID" value="NZ_PHQY01000322.1"/>
</dbReference>
<protein>
    <submittedName>
        <fullName evidence="1">Uncharacterized protein</fullName>
    </submittedName>
</protein>